<dbReference type="InterPro" id="IPR050400">
    <property type="entry name" value="Bact_Cytoskel_RodZ"/>
</dbReference>
<feature type="domain" description="Cytoskeleton protein RodZ-like C-terminal" evidence="3">
    <location>
        <begin position="301"/>
        <end position="369"/>
    </location>
</feature>
<dbReference type="Gene3D" id="1.10.260.40">
    <property type="entry name" value="lambda repressor-like DNA-binding domains"/>
    <property type="match status" value="1"/>
</dbReference>
<reference evidence="4 5" key="1">
    <citation type="submission" date="2017-06" db="EMBL/GenBank/DDBJ databases">
        <authorList>
            <person name="Kim H.J."/>
            <person name="Triplett B.A."/>
        </authorList>
    </citation>
    <scope>NUCLEOTIDE SEQUENCE [LARGE SCALE GENOMIC DNA]</scope>
    <source>
        <strain evidence="4 5">B29T1</strain>
    </source>
</reference>
<dbReference type="OrthoDB" id="9790252at2"/>
<evidence type="ECO:0000313" key="4">
    <source>
        <dbReference type="EMBL" id="SNB65308.1"/>
    </source>
</evidence>
<dbReference type="RefSeq" id="WP_088560811.1">
    <property type="nucleotide sequence ID" value="NZ_FYEH01000004.1"/>
</dbReference>
<dbReference type="CDD" id="cd00093">
    <property type="entry name" value="HTH_XRE"/>
    <property type="match status" value="1"/>
</dbReference>
<dbReference type="PANTHER" id="PTHR34475:SF1">
    <property type="entry name" value="CYTOSKELETON PROTEIN RODZ"/>
    <property type="match status" value="1"/>
</dbReference>
<organism evidence="4 5">
    <name type="scientific">Arboricoccus pini</name>
    <dbReference type="NCBI Taxonomy" id="1963835"/>
    <lineage>
        <taxon>Bacteria</taxon>
        <taxon>Pseudomonadati</taxon>
        <taxon>Pseudomonadota</taxon>
        <taxon>Alphaproteobacteria</taxon>
        <taxon>Geminicoccales</taxon>
        <taxon>Geminicoccaceae</taxon>
        <taxon>Arboricoccus</taxon>
    </lineage>
</organism>
<dbReference type="GO" id="GO:0003677">
    <property type="term" value="F:DNA binding"/>
    <property type="evidence" value="ECO:0007669"/>
    <property type="project" value="InterPro"/>
</dbReference>
<gene>
    <name evidence="4" type="ORF">SAMN07250955_104236</name>
</gene>
<keyword evidence="2" id="KW-0472">Membrane</keyword>
<accession>A0A212QZY1</accession>
<dbReference type="Pfam" id="PF13413">
    <property type="entry name" value="HTH_25"/>
    <property type="match status" value="1"/>
</dbReference>
<feature type="compositionally biased region" description="Polar residues" evidence="1">
    <location>
        <begin position="229"/>
        <end position="249"/>
    </location>
</feature>
<sequence length="386" mass="41255">MSQRIPEQRSMMDDKSLQLIVSLGEALREARQNRGEDLYDVASYLRIKPSYLYALEEGDISLTPGRAYALGFIRSYADYLGFDGGDVVRQVKQAVDRSEVSPPLRYRTPISGETARPSGFLLGLSIVLIGLIYGTWHIYFRGEPMLDRVTSVPGELGRMTAELLNTSAPTEQPKSSLAPAAAVTSMARSPEESITPSQSIQIAKAPGATLPAEQPQSDRLPASADALGNRTTASVQPSSPSHGDTSSPVTTADLLQALKASGPLPNQTNTTGTGEASSLPDHSPASDPMEAAAADAPRVILVARENSWIQIKSADRDFVRTTTLTPGQRIELPNRTDLALWTGNAGGLEVVVDGQNLGVLGQSGRVVRDVALSPSQLKSRQSSIQH</sequence>
<dbReference type="AlphaFoldDB" id="A0A212QZY1"/>
<name>A0A212QZY1_9PROT</name>
<feature type="region of interest" description="Disordered" evidence="1">
    <location>
        <begin position="165"/>
        <end position="249"/>
    </location>
</feature>
<feature type="compositionally biased region" description="Polar residues" evidence="1">
    <location>
        <begin position="264"/>
        <end position="276"/>
    </location>
</feature>
<dbReference type="InterPro" id="IPR010982">
    <property type="entry name" value="Lambda_DNA-bd_dom_sf"/>
</dbReference>
<feature type="region of interest" description="Disordered" evidence="1">
    <location>
        <begin position="261"/>
        <end position="292"/>
    </location>
</feature>
<evidence type="ECO:0000259" key="3">
    <source>
        <dbReference type="Pfam" id="PF13464"/>
    </source>
</evidence>
<dbReference type="InterPro" id="IPR001387">
    <property type="entry name" value="Cro/C1-type_HTH"/>
</dbReference>
<dbReference type="Proteomes" id="UP000197065">
    <property type="component" value="Unassembled WGS sequence"/>
</dbReference>
<dbReference type="SUPFAM" id="SSF47413">
    <property type="entry name" value="lambda repressor-like DNA-binding domains"/>
    <property type="match status" value="1"/>
</dbReference>
<protein>
    <submittedName>
        <fullName evidence="4">Cytoskeleton protein RodZ</fullName>
    </submittedName>
</protein>
<evidence type="ECO:0000256" key="1">
    <source>
        <dbReference type="SAM" id="MobiDB-lite"/>
    </source>
</evidence>
<keyword evidence="2" id="KW-0812">Transmembrane</keyword>
<dbReference type="InterPro" id="IPR025194">
    <property type="entry name" value="RodZ-like_C"/>
</dbReference>
<keyword evidence="2" id="KW-1133">Transmembrane helix</keyword>
<feature type="compositionally biased region" description="Low complexity" evidence="1">
    <location>
        <begin position="283"/>
        <end position="292"/>
    </location>
</feature>
<feature type="compositionally biased region" description="Polar residues" evidence="1">
    <location>
        <begin position="165"/>
        <end position="175"/>
    </location>
</feature>
<proteinExistence type="predicted"/>
<dbReference type="Pfam" id="PF13464">
    <property type="entry name" value="RodZ_C"/>
    <property type="match status" value="1"/>
</dbReference>
<dbReference type="PANTHER" id="PTHR34475">
    <property type="match status" value="1"/>
</dbReference>
<feature type="compositionally biased region" description="Polar residues" evidence="1">
    <location>
        <begin position="192"/>
        <end position="201"/>
    </location>
</feature>
<evidence type="ECO:0000313" key="5">
    <source>
        <dbReference type="Proteomes" id="UP000197065"/>
    </source>
</evidence>
<keyword evidence="5" id="KW-1185">Reference proteome</keyword>
<feature type="transmembrane region" description="Helical" evidence="2">
    <location>
        <begin position="120"/>
        <end position="139"/>
    </location>
</feature>
<dbReference type="EMBL" id="FYEH01000004">
    <property type="protein sequence ID" value="SNB65308.1"/>
    <property type="molecule type" value="Genomic_DNA"/>
</dbReference>
<evidence type="ECO:0000256" key="2">
    <source>
        <dbReference type="SAM" id="Phobius"/>
    </source>
</evidence>